<evidence type="ECO:0000256" key="6">
    <source>
        <dbReference type="ARBA" id="ARBA00023136"/>
    </source>
</evidence>
<dbReference type="InterPro" id="IPR036942">
    <property type="entry name" value="Beta-barrel_TonB_sf"/>
</dbReference>
<keyword evidence="7 8" id="KW-0998">Cell outer membrane</keyword>
<dbReference type="RefSeq" id="WP_303687010.1">
    <property type="nucleotide sequence ID" value="NZ_CAJXYO010000002.1"/>
</dbReference>
<feature type="signal peptide" evidence="9">
    <location>
        <begin position="1"/>
        <end position="18"/>
    </location>
</feature>
<evidence type="ECO:0000259" key="10">
    <source>
        <dbReference type="Pfam" id="PF07715"/>
    </source>
</evidence>
<comment type="subcellular location">
    <subcellularLocation>
        <location evidence="1 8">Cell outer membrane</location>
        <topology evidence="1 8">Multi-pass membrane protein</topology>
    </subcellularLocation>
</comment>
<dbReference type="GO" id="GO:0044718">
    <property type="term" value="P:siderophore transmembrane transport"/>
    <property type="evidence" value="ECO:0007669"/>
    <property type="project" value="TreeGrafter"/>
</dbReference>
<dbReference type="Gene3D" id="2.40.170.20">
    <property type="entry name" value="TonB-dependent receptor, beta-barrel domain"/>
    <property type="match status" value="1"/>
</dbReference>
<accession>A0A1Z8AVA3</accession>
<evidence type="ECO:0000256" key="7">
    <source>
        <dbReference type="ARBA" id="ARBA00023237"/>
    </source>
</evidence>
<keyword evidence="5 9" id="KW-0732">Signal</keyword>
<dbReference type="SUPFAM" id="SSF49464">
    <property type="entry name" value="Carboxypeptidase regulatory domain-like"/>
    <property type="match status" value="1"/>
</dbReference>
<dbReference type="InterPro" id="IPR008969">
    <property type="entry name" value="CarboxyPept-like_regulatory"/>
</dbReference>
<protein>
    <submittedName>
        <fullName evidence="11">SusC/RagA family protein</fullName>
    </submittedName>
</protein>
<dbReference type="GO" id="GO:0015344">
    <property type="term" value="F:siderophore uptake transmembrane transporter activity"/>
    <property type="evidence" value="ECO:0007669"/>
    <property type="project" value="TreeGrafter"/>
</dbReference>
<evidence type="ECO:0000313" key="11">
    <source>
        <dbReference type="EMBL" id="OUS14255.1"/>
    </source>
</evidence>
<dbReference type="Gene3D" id="2.170.130.10">
    <property type="entry name" value="TonB-dependent receptor, plug domain"/>
    <property type="match status" value="1"/>
</dbReference>
<dbReference type="PANTHER" id="PTHR30069">
    <property type="entry name" value="TONB-DEPENDENT OUTER MEMBRANE RECEPTOR"/>
    <property type="match status" value="1"/>
</dbReference>
<keyword evidence="6 8" id="KW-0472">Membrane</keyword>
<evidence type="ECO:0000256" key="3">
    <source>
        <dbReference type="ARBA" id="ARBA00022452"/>
    </source>
</evidence>
<evidence type="ECO:0000256" key="2">
    <source>
        <dbReference type="ARBA" id="ARBA00022448"/>
    </source>
</evidence>
<dbReference type="NCBIfam" id="TIGR04057">
    <property type="entry name" value="SusC_RagA_signa"/>
    <property type="match status" value="1"/>
</dbReference>
<evidence type="ECO:0000256" key="8">
    <source>
        <dbReference type="PROSITE-ProRule" id="PRU01360"/>
    </source>
</evidence>
<evidence type="ECO:0000256" key="4">
    <source>
        <dbReference type="ARBA" id="ARBA00022692"/>
    </source>
</evidence>
<evidence type="ECO:0000256" key="5">
    <source>
        <dbReference type="ARBA" id="ARBA00022729"/>
    </source>
</evidence>
<comment type="caution">
    <text evidence="11">The sequence shown here is derived from an EMBL/GenBank/DDBJ whole genome shotgun (WGS) entry which is preliminary data.</text>
</comment>
<dbReference type="PROSITE" id="PS52016">
    <property type="entry name" value="TONB_DEPENDENT_REC_3"/>
    <property type="match status" value="1"/>
</dbReference>
<keyword evidence="2 8" id="KW-0813">Transport</keyword>
<dbReference type="EMBL" id="MAAX01000128">
    <property type="protein sequence ID" value="OUS14255.1"/>
    <property type="molecule type" value="Genomic_DNA"/>
</dbReference>
<dbReference type="Pfam" id="PF13715">
    <property type="entry name" value="CarbopepD_reg_2"/>
    <property type="match status" value="1"/>
</dbReference>
<dbReference type="GO" id="GO:0009279">
    <property type="term" value="C:cell outer membrane"/>
    <property type="evidence" value="ECO:0007669"/>
    <property type="project" value="UniProtKB-SubCell"/>
</dbReference>
<organism evidence="11 12">
    <name type="scientific">Nonlabens dokdonensis</name>
    <dbReference type="NCBI Taxonomy" id="328515"/>
    <lineage>
        <taxon>Bacteria</taxon>
        <taxon>Pseudomonadati</taxon>
        <taxon>Bacteroidota</taxon>
        <taxon>Flavobacteriia</taxon>
        <taxon>Flavobacteriales</taxon>
        <taxon>Flavobacteriaceae</taxon>
        <taxon>Nonlabens</taxon>
    </lineage>
</organism>
<name>A0A1Z8AVA3_9FLAO</name>
<dbReference type="InterPro" id="IPR012910">
    <property type="entry name" value="Plug_dom"/>
</dbReference>
<evidence type="ECO:0000256" key="9">
    <source>
        <dbReference type="SAM" id="SignalP"/>
    </source>
</evidence>
<dbReference type="Proteomes" id="UP000196102">
    <property type="component" value="Unassembled WGS sequence"/>
</dbReference>
<dbReference type="InterPro" id="IPR023997">
    <property type="entry name" value="TonB-dep_OMP_SusC/RagA_CS"/>
</dbReference>
<keyword evidence="4 8" id="KW-0812">Transmembrane</keyword>
<comment type="similarity">
    <text evidence="8">Belongs to the TonB-dependent receptor family.</text>
</comment>
<dbReference type="AlphaFoldDB" id="A0A1Z8AVA3"/>
<proteinExistence type="inferred from homology"/>
<gene>
    <name evidence="11" type="ORF">A9Q93_08595</name>
</gene>
<sequence length="1008" mass="109978">MNKFTLLLFYFVAFISYAQQGIVTGKVLEGTTGETLLGVTVQNVNAKTATTTDFDGVFSIAASTGDVLKFTFIGTVAQEYTVVNFEPITITMEEDVAALEEVVVIGYGTQAVREVTGAVSIVDSEVIENLKPTRVEQALQGQVPGVNVTSSSGSPGAGLNIRIRGISTNGDNRPLILVDGNIIEDLSVINPGDIESISVLKDATAGIYGVRAANGVVIITTKGGRKNQPLQLEFNSWGGFQETSRKLPSLNAQQYALIKNEAFANNGEAIPFTDISNLSNTNYQDEVFEDALILNNDFSVRGGTEKSKYAVGMAILAQDGIVGGQKSDFDRFTMRGNFDHKWTKNLEMKTGFLYSYTSNKGINDGGLGSVLFNALNMAPTIPVRDATGEFSLAEGLGNEVINPEAQLANTYNKNKVGKISGNFGLTYSFLDHFEATARIQANYSEAYGNNFNPRAFYGSGKVFNLTENVFSTYENYFSDYTYDAFIKYDNTFNDRHNLEATLGMSAFRTRGDFNGFTGFGNVSNDYNEVSIADADRVINGDENGARRFDQRLLSHFLRVQYDYQGKYLFSGVLRRDGSTIFGPENQFGFFPSASVGWIASEESFLKDNNFIDFLKVRASAGVIGNDRIPAFGYVSLLTGEGQYVFNDQIINGTAGGALSNPEIKWEEQYTTNIGLDMAFLSNKLNLTLDYFNRETKDLLLAPQVSGILGSGAPGSSAPFINGGDIRNKGLEFSVGYADQLTDNLSFNVSFNASTLDNEVLFVNNDNGFIEAGGFGVGQPPITRFEEGFTIGYFYGYQTDGIFQNAAEVAAHPSQIALGAEAQPGDFRYRDVNGDGAINLDDRVELGDPLPDYTMGLNLSVNYKNWDFQTYLYASIGNDMVRNYERNQPLTNLTTNVLNRWTGPGSTNSFPRVTTGATANQVFSDFFVEDASFLRAQNMQLGYTVNESALDNLKLSGLRVYASVNNAFTLTKYQGYDPSASSGDPLASGIDNGFYPVARTFLLGINAKF</sequence>
<feature type="chain" id="PRO_5012080261" evidence="9">
    <location>
        <begin position="19"/>
        <end position="1008"/>
    </location>
</feature>
<dbReference type="InterPro" id="IPR039426">
    <property type="entry name" value="TonB-dep_rcpt-like"/>
</dbReference>
<dbReference type="InterPro" id="IPR037066">
    <property type="entry name" value="Plug_dom_sf"/>
</dbReference>
<evidence type="ECO:0000256" key="1">
    <source>
        <dbReference type="ARBA" id="ARBA00004571"/>
    </source>
</evidence>
<dbReference type="InterPro" id="IPR023996">
    <property type="entry name" value="TonB-dep_OMP_SusC/RagA"/>
</dbReference>
<dbReference type="PANTHER" id="PTHR30069:SF29">
    <property type="entry name" value="HEMOGLOBIN AND HEMOGLOBIN-HAPTOGLOBIN-BINDING PROTEIN 1-RELATED"/>
    <property type="match status" value="1"/>
</dbReference>
<dbReference type="SUPFAM" id="SSF56935">
    <property type="entry name" value="Porins"/>
    <property type="match status" value="1"/>
</dbReference>
<evidence type="ECO:0000313" key="12">
    <source>
        <dbReference type="Proteomes" id="UP000196102"/>
    </source>
</evidence>
<dbReference type="Pfam" id="PF07715">
    <property type="entry name" value="Plug"/>
    <property type="match status" value="1"/>
</dbReference>
<keyword evidence="3 8" id="KW-1134">Transmembrane beta strand</keyword>
<feature type="domain" description="TonB-dependent receptor plug" evidence="10">
    <location>
        <begin position="112"/>
        <end position="216"/>
    </location>
</feature>
<reference evidence="12" key="1">
    <citation type="journal article" date="2017" name="Proc. Natl. Acad. Sci. U.S.A.">
        <title>Simulation of Deepwater Horizon oil plume reveals substrate specialization within a complex community of hydrocarbon-degraders.</title>
        <authorList>
            <person name="Hu P."/>
            <person name="Dubinsky E.A."/>
            <person name="Probst A.J."/>
            <person name="Wang J."/>
            <person name="Sieber C.M.K."/>
            <person name="Tom L.M."/>
            <person name="Gardinali P."/>
            <person name="Banfield J.F."/>
            <person name="Atlas R.M."/>
            <person name="Andersen G.L."/>
        </authorList>
    </citation>
    <scope>NUCLEOTIDE SEQUENCE [LARGE SCALE GENOMIC DNA]</scope>
</reference>
<dbReference type="NCBIfam" id="TIGR04056">
    <property type="entry name" value="OMP_RagA_SusC"/>
    <property type="match status" value="1"/>
</dbReference>